<dbReference type="RefSeq" id="WP_247955639.1">
    <property type="nucleotide sequence ID" value="NZ_CP078077.1"/>
</dbReference>
<protein>
    <recommendedName>
        <fullName evidence="3">DoxX family protein</fullName>
    </recommendedName>
</protein>
<gene>
    <name evidence="1" type="ORF">KV396_10090</name>
</gene>
<name>A0ABY4IPU0_9MICO</name>
<proteinExistence type="predicted"/>
<organism evidence="1 2">
    <name type="scientific">Microbacterium galbinum</name>
    <dbReference type="NCBI Taxonomy" id="2851646"/>
    <lineage>
        <taxon>Bacteria</taxon>
        <taxon>Bacillati</taxon>
        <taxon>Actinomycetota</taxon>
        <taxon>Actinomycetes</taxon>
        <taxon>Micrococcales</taxon>
        <taxon>Microbacteriaceae</taxon>
        <taxon>Microbacterium</taxon>
    </lineage>
</organism>
<evidence type="ECO:0000313" key="2">
    <source>
        <dbReference type="Proteomes" id="UP000831963"/>
    </source>
</evidence>
<reference evidence="1 2" key="1">
    <citation type="submission" date="2021-06" db="EMBL/GenBank/DDBJ databases">
        <title>Genome-based taxonomic framework of Microbacterium strains isolated from marine environment, the description of four new species and reclassification of four preexisting species.</title>
        <authorList>
            <person name="Lee S.D."/>
            <person name="Kim S.-M."/>
            <person name="Byeon Y.-S."/>
            <person name="Yang H.L."/>
            <person name="Kim I.S."/>
        </authorList>
    </citation>
    <scope>NUCLEOTIDE SEQUENCE [LARGE SCALE GENOMIC DNA]</scope>
    <source>
        <strain evidence="1 2">SSW1-36</strain>
    </source>
</reference>
<keyword evidence="2" id="KW-1185">Reference proteome</keyword>
<accession>A0ABY4IPU0</accession>
<evidence type="ECO:0000313" key="1">
    <source>
        <dbReference type="EMBL" id="UPL14807.1"/>
    </source>
</evidence>
<dbReference type="Proteomes" id="UP000831963">
    <property type="component" value="Chromosome"/>
</dbReference>
<evidence type="ECO:0008006" key="3">
    <source>
        <dbReference type="Google" id="ProtNLM"/>
    </source>
</evidence>
<sequence>MLIAYWIVAGILSLAYVAAGGVKVVQPREKLAAAGLAWAPDFPAWSVKAIGA</sequence>
<dbReference type="EMBL" id="CP078077">
    <property type="protein sequence ID" value="UPL14807.1"/>
    <property type="molecule type" value="Genomic_DNA"/>
</dbReference>